<accession>A0ABU2FJK3</accession>
<dbReference type="RefSeq" id="WP_310898359.1">
    <property type="nucleotide sequence ID" value="NZ_JAMQOS010000001.1"/>
</dbReference>
<feature type="domain" description="Pyrrolo-quinoline quinone repeat" evidence="3">
    <location>
        <begin position="140"/>
        <end position="359"/>
    </location>
</feature>
<sequence length="457" mass="48618">MSEKPTMNRRQYVNLSLGLLAVNPVIDNGVDGVQNKSSSGDEPLNWSAIYNDSANTGELSPQAGLTETPDVRWQRTVGDSVGAASFMIVHEGVAVLAPYSGGRLTAVDRADGETVWSKDVNVRNPMAAAGDKLFAAFGENDTVGAFSLADGSILWDAEVGSYTGGVSVGGDSVFQQGTEAVRAFDTDSGDLLWSVREDRRASGGVNGIAPAYHDGFVYAPAANYQTLLALNAETGETVWETEELPNGNYNRLHTPVIVNDVVLMQDGDTLYCIEQSTGERRWVYSSGRGKTNPVTDGEEIYISDSQEGILNLDFDTGDATVLVEGRGGAPLTVGADNIYYNDEFALFAYDKQSGEEVWSLEKEGRTGTAFDESPLIVLDGSAFYYDDGQFTKLSTGTGSSATTSTPADSVPSTAVTTEPSTRPTDASGPGYGAGTALFTAVGSLFVGNWLRMRHKSR</sequence>
<dbReference type="SMART" id="SM00564">
    <property type="entry name" value="PQQ"/>
    <property type="match status" value="6"/>
</dbReference>
<dbReference type="SUPFAM" id="SSF50998">
    <property type="entry name" value="Quinoprotein alcohol dehydrogenase-like"/>
    <property type="match status" value="1"/>
</dbReference>
<protein>
    <submittedName>
        <fullName evidence="4">PQQ-binding-like beta-propeller repeat protein</fullName>
    </submittedName>
</protein>
<evidence type="ECO:0000313" key="5">
    <source>
        <dbReference type="Proteomes" id="UP001268864"/>
    </source>
</evidence>
<dbReference type="InterPro" id="IPR015943">
    <property type="entry name" value="WD40/YVTN_repeat-like_dom_sf"/>
</dbReference>
<feature type="region of interest" description="Disordered" evidence="1">
    <location>
        <begin position="395"/>
        <end position="429"/>
    </location>
</feature>
<evidence type="ECO:0000256" key="1">
    <source>
        <dbReference type="SAM" id="MobiDB-lite"/>
    </source>
</evidence>
<dbReference type="Pfam" id="PF13360">
    <property type="entry name" value="PQQ_2"/>
    <property type="match status" value="1"/>
</dbReference>
<feature type="compositionally biased region" description="Polar residues" evidence="1">
    <location>
        <begin position="414"/>
        <end position="424"/>
    </location>
</feature>
<dbReference type="InterPro" id="IPR011047">
    <property type="entry name" value="Quinoprotein_ADH-like_sf"/>
</dbReference>
<reference evidence="4 5" key="1">
    <citation type="submission" date="2022-06" db="EMBL/GenBank/DDBJ databases">
        <title>Halomicroarcula sp. a new haloarchaeum isolate from saline soil.</title>
        <authorList>
            <person name="Strakova D."/>
            <person name="Galisteo C."/>
            <person name="Sanchez-Porro C."/>
            <person name="Ventosa A."/>
        </authorList>
    </citation>
    <scope>NUCLEOTIDE SEQUENCE [LARGE SCALE GENOMIC DNA]</scope>
    <source>
        <strain evidence="4 5">S3CR25-11</strain>
    </source>
</reference>
<dbReference type="InterPro" id="IPR002372">
    <property type="entry name" value="PQQ_rpt_dom"/>
</dbReference>
<keyword evidence="2" id="KW-1133">Transmembrane helix</keyword>
<dbReference type="EMBL" id="JAMQOS010000001">
    <property type="protein sequence ID" value="MDS0280511.1"/>
    <property type="molecule type" value="Genomic_DNA"/>
</dbReference>
<keyword evidence="5" id="KW-1185">Reference proteome</keyword>
<comment type="caution">
    <text evidence="4">The sequence shown here is derived from an EMBL/GenBank/DDBJ whole genome shotgun (WGS) entry which is preliminary data.</text>
</comment>
<proteinExistence type="predicted"/>
<gene>
    <name evidence="4" type="ORF">NDI86_00140</name>
</gene>
<evidence type="ECO:0000259" key="3">
    <source>
        <dbReference type="Pfam" id="PF13360"/>
    </source>
</evidence>
<organism evidence="4 5">
    <name type="scientific">Haloarcula onubensis</name>
    <dbReference type="NCBI Taxonomy" id="2950539"/>
    <lineage>
        <taxon>Archaea</taxon>
        <taxon>Methanobacteriati</taxon>
        <taxon>Methanobacteriota</taxon>
        <taxon>Stenosarchaea group</taxon>
        <taxon>Halobacteria</taxon>
        <taxon>Halobacteriales</taxon>
        <taxon>Haloarculaceae</taxon>
        <taxon>Haloarcula</taxon>
    </lineage>
</organism>
<dbReference type="PANTHER" id="PTHR34512:SF30">
    <property type="entry name" value="OUTER MEMBRANE PROTEIN ASSEMBLY FACTOR BAMB"/>
    <property type="match status" value="1"/>
</dbReference>
<feature type="transmembrane region" description="Helical" evidence="2">
    <location>
        <begin position="430"/>
        <end position="450"/>
    </location>
</feature>
<keyword evidence="2" id="KW-0472">Membrane</keyword>
<evidence type="ECO:0000256" key="2">
    <source>
        <dbReference type="SAM" id="Phobius"/>
    </source>
</evidence>
<keyword evidence="2" id="KW-0812">Transmembrane</keyword>
<dbReference type="PANTHER" id="PTHR34512">
    <property type="entry name" value="CELL SURFACE PROTEIN"/>
    <property type="match status" value="1"/>
</dbReference>
<dbReference type="Proteomes" id="UP001268864">
    <property type="component" value="Unassembled WGS sequence"/>
</dbReference>
<feature type="compositionally biased region" description="Low complexity" evidence="1">
    <location>
        <begin position="395"/>
        <end position="413"/>
    </location>
</feature>
<name>A0ABU2FJK3_9EURY</name>
<dbReference type="InterPro" id="IPR018391">
    <property type="entry name" value="PQQ_b-propeller_rpt"/>
</dbReference>
<evidence type="ECO:0000313" key="4">
    <source>
        <dbReference type="EMBL" id="MDS0280511.1"/>
    </source>
</evidence>
<dbReference type="Gene3D" id="2.130.10.10">
    <property type="entry name" value="YVTN repeat-like/Quinoprotein amine dehydrogenase"/>
    <property type="match status" value="2"/>
</dbReference>